<proteinExistence type="predicted"/>
<protein>
    <submittedName>
        <fullName evidence="3">PEGA domain-containing protein</fullName>
    </submittedName>
</protein>
<dbReference type="Pfam" id="PF08308">
    <property type="entry name" value="PEGA"/>
    <property type="match status" value="2"/>
</dbReference>
<evidence type="ECO:0000259" key="2">
    <source>
        <dbReference type="Pfam" id="PF08308"/>
    </source>
</evidence>
<sequence length="181" mass="19836">MKFISKLFAFSAVSLSLCAALAFAEEPPPRGQAATVTIITEPPNSEVYLGSELLGKSPIENMQVKSGRQTLIVVDQGYELVNQRVNIWPGNDKRNQFNFGTVIPKGHVEITTLPGKCIIYVDGDNADRTDGAPLTVNNLDAGDHMVRAECNNGRMAEQMVKIEGEKTVKVTLDARKGKRYK</sequence>
<dbReference type="EMBL" id="QGHD01000015">
    <property type="protein sequence ID" value="PWK97314.1"/>
    <property type="molecule type" value="Genomic_DNA"/>
</dbReference>
<feature type="chain" id="PRO_5047387561" evidence="1">
    <location>
        <begin position="25"/>
        <end position="181"/>
    </location>
</feature>
<organism evidence="3 4">
    <name type="scientific">Hallerella porci</name>
    <dbReference type="NCBI Taxonomy" id="1945871"/>
    <lineage>
        <taxon>Bacteria</taxon>
        <taxon>Pseudomonadati</taxon>
        <taxon>Fibrobacterota</taxon>
        <taxon>Fibrobacteria</taxon>
        <taxon>Fibrobacterales</taxon>
        <taxon>Fibrobacteraceae</taxon>
        <taxon>Hallerella</taxon>
    </lineage>
</organism>
<dbReference type="Proteomes" id="UP000245523">
    <property type="component" value="Unassembled WGS sequence"/>
</dbReference>
<reference evidence="3 4" key="1">
    <citation type="submission" date="2018-05" db="EMBL/GenBank/DDBJ databases">
        <title>Animal gut microbial communities from fecal samples from Wisconsin, USA.</title>
        <authorList>
            <person name="Neumann A."/>
        </authorList>
    </citation>
    <scope>NUCLEOTIDE SEQUENCE [LARGE SCALE GENOMIC DNA]</scope>
    <source>
        <strain evidence="3 4">UWS4</strain>
    </source>
</reference>
<evidence type="ECO:0000313" key="3">
    <source>
        <dbReference type="EMBL" id="PWK97314.1"/>
    </source>
</evidence>
<feature type="domain" description="PEGA" evidence="2">
    <location>
        <begin position="107"/>
        <end position="173"/>
    </location>
</feature>
<dbReference type="InterPro" id="IPR013229">
    <property type="entry name" value="PEGA"/>
</dbReference>
<gene>
    <name evidence="3" type="ORF">B0H50_11533</name>
</gene>
<feature type="domain" description="PEGA" evidence="2">
    <location>
        <begin position="35"/>
        <end position="89"/>
    </location>
</feature>
<evidence type="ECO:0000256" key="1">
    <source>
        <dbReference type="SAM" id="SignalP"/>
    </source>
</evidence>
<keyword evidence="4" id="KW-1185">Reference proteome</keyword>
<comment type="caution">
    <text evidence="3">The sequence shown here is derived from an EMBL/GenBank/DDBJ whole genome shotgun (WGS) entry which is preliminary data.</text>
</comment>
<accession>A0ABX5LKG2</accession>
<dbReference type="RefSeq" id="WP_106198902.1">
    <property type="nucleotide sequence ID" value="NZ_JAXEIU010000014.1"/>
</dbReference>
<keyword evidence="1" id="KW-0732">Signal</keyword>
<evidence type="ECO:0000313" key="4">
    <source>
        <dbReference type="Proteomes" id="UP000245523"/>
    </source>
</evidence>
<dbReference type="PANTHER" id="PTHR36194:SF1">
    <property type="entry name" value="S-LAYER-LIKE PROTEIN"/>
    <property type="match status" value="1"/>
</dbReference>
<feature type="signal peptide" evidence="1">
    <location>
        <begin position="1"/>
        <end position="24"/>
    </location>
</feature>
<name>A0ABX5LKG2_9BACT</name>
<dbReference type="PANTHER" id="PTHR36194">
    <property type="entry name" value="S-LAYER-LIKE PROTEIN"/>
    <property type="match status" value="1"/>
</dbReference>